<proteinExistence type="predicted"/>
<reference evidence="2 3" key="1">
    <citation type="journal article" date="2019" name="Nat. Microbiol.">
        <title>Mediterranean grassland soil C-N compound turnover is dependent on rainfall and depth, and is mediated by genomically divergent microorganisms.</title>
        <authorList>
            <person name="Diamond S."/>
            <person name="Andeer P.F."/>
            <person name="Li Z."/>
            <person name="Crits-Christoph A."/>
            <person name="Burstein D."/>
            <person name="Anantharaman K."/>
            <person name="Lane K.R."/>
            <person name="Thomas B.C."/>
            <person name="Pan C."/>
            <person name="Northen T.R."/>
            <person name="Banfield J.F."/>
        </authorList>
    </citation>
    <scope>NUCLEOTIDE SEQUENCE [LARGE SCALE GENOMIC DNA]</scope>
    <source>
        <strain evidence="2">NP_3</strain>
    </source>
</reference>
<comment type="caution">
    <text evidence="2">The sequence shown here is derived from an EMBL/GenBank/DDBJ whole genome shotgun (WGS) entry which is preliminary data.</text>
</comment>
<gene>
    <name evidence="2" type="ORF">E6H00_11215</name>
</gene>
<accession>A0A537JZK8</accession>
<dbReference type="AlphaFoldDB" id="A0A537JZK8"/>
<organism evidence="2 3">
    <name type="scientific">Candidatus Segetimicrobium genomatis</name>
    <dbReference type="NCBI Taxonomy" id="2569760"/>
    <lineage>
        <taxon>Bacteria</taxon>
        <taxon>Bacillati</taxon>
        <taxon>Candidatus Sysuimicrobiota</taxon>
        <taxon>Candidatus Sysuimicrobiia</taxon>
        <taxon>Candidatus Sysuimicrobiales</taxon>
        <taxon>Candidatus Segetimicrobiaceae</taxon>
        <taxon>Candidatus Segetimicrobium</taxon>
    </lineage>
</organism>
<keyword evidence="1" id="KW-0732">Signal</keyword>
<dbReference type="EMBL" id="VBAK01000132">
    <property type="protein sequence ID" value="TMI88924.1"/>
    <property type="molecule type" value="Genomic_DNA"/>
</dbReference>
<evidence type="ECO:0000256" key="1">
    <source>
        <dbReference type="SAM" id="SignalP"/>
    </source>
</evidence>
<evidence type="ECO:0000313" key="3">
    <source>
        <dbReference type="Proteomes" id="UP000318509"/>
    </source>
</evidence>
<feature type="signal peptide" evidence="1">
    <location>
        <begin position="1"/>
        <end position="20"/>
    </location>
</feature>
<feature type="chain" id="PRO_5022234288" evidence="1">
    <location>
        <begin position="21"/>
        <end position="145"/>
    </location>
</feature>
<protein>
    <submittedName>
        <fullName evidence="2">Uncharacterized protein</fullName>
    </submittedName>
</protein>
<dbReference type="Proteomes" id="UP000318509">
    <property type="component" value="Unassembled WGS sequence"/>
</dbReference>
<name>A0A537JZK8_9BACT</name>
<evidence type="ECO:0000313" key="2">
    <source>
        <dbReference type="EMBL" id="TMI88924.1"/>
    </source>
</evidence>
<sequence>MMLGIAAAIAVFGTPIVAHGQALTCVPGTTTLVRAVGPQAAPMLVPAQVHATICSQNGAIVAVLPSFTTVGPASAPMIIPVETNVRTCVPTTVASTPVAGGGLQPPLQFVQVGSGVFAVNLAAPTTLATPAPAGVTVLSTAFTCF</sequence>